<dbReference type="PANTHER" id="PTHR31410:SF1">
    <property type="entry name" value="POST-GPI ATTACHMENT TO PROTEINS FACTOR 4"/>
    <property type="match status" value="1"/>
</dbReference>
<dbReference type="EMBL" id="RWIC01000205">
    <property type="protein sequence ID" value="TKC47553.1"/>
    <property type="molecule type" value="Genomic_DNA"/>
</dbReference>
<protein>
    <submittedName>
        <fullName evidence="1">Uncharacterized protein</fullName>
    </submittedName>
</protein>
<dbReference type="GO" id="GO:0000139">
    <property type="term" value="C:Golgi membrane"/>
    <property type="evidence" value="ECO:0007669"/>
    <property type="project" value="InterPro"/>
</dbReference>
<evidence type="ECO:0000313" key="2">
    <source>
        <dbReference type="Proteomes" id="UP000308365"/>
    </source>
</evidence>
<dbReference type="GO" id="GO:0016757">
    <property type="term" value="F:glycosyltransferase activity"/>
    <property type="evidence" value="ECO:0007669"/>
    <property type="project" value="InterPro"/>
</dbReference>
<dbReference type="Proteomes" id="UP000308365">
    <property type="component" value="Unassembled WGS sequence"/>
</dbReference>
<dbReference type="GO" id="GO:0006506">
    <property type="term" value="P:GPI anchor biosynthetic process"/>
    <property type="evidence" value="ECO:0007669"/>
    <property type="project" value="InterPro"/>
</dbReference>
<reference evidence="2" key="1">
    <citation type="journal article" date="2019" name="IScience">
        <title>Narwhal Genome Reveals Long-Term Low Genetic Diversity despite Current Large Abundance Size.</title>
        <authorList>
            <person name="Westbury M.V."/>
            <person name="Petersen B."/>
            <person name="Garde E."/>
            <person name="Heide-Jorgensen M.P."/>
            <person name="Lorenzen E.D."/>
        </authorList>
    </citation>
    <scope>NUCLEOTIDE SEQUENCE [LARGE SCALE GENOMIC DNA]</scope>
</reference>
<comment type="caution">
    <text evidence="1">The sequence shown here is derived from an EMBL/GenBank/DDBJ whole genome shotgun (WGS) entry which is preliminary data.</text>
</comment>
<name>A0A4U1FD23_MONMO</name>
<sequence length="113" mass="12888">MSHLDAKLLSNMGQVELVGRHYSLELRQLLPSLYSVVPASQVCTPAIPFPARVARWTLTYLSQVYCHKGFSKNMALFSLLRAKGERAYVVEPNLVKHIRLFSSLRYNFHPSLL</sequence>
<organism evidence="1 2">
    <name type="scientific">Monodon monoceros</name>
    <name type="common">Narwhal</name>
    <name type="synonym">Ceratodon monodon</name>
    <dbReference type="NCBI Taxonomy" id="40151"/>
    <lineage>
        <taxon>Eukaryota</taxon>
        <taxon>Metazoa</taxon>
        <taxon>Chordata</taxon>
        <taxon>Craniata</taxon>
        <taxon>Vertebrata</taxon>
        <taxon>Euteleostomi</taxon>
        <taxon>Mammalia</taxon>
        <taxon>Eutheria</taxon>
        <taxon>Laurasiatheria</taxon>
        <taxon>Artiodactyla</taxon>
        <taxon>Whippomorpha</taxon>
        <taxon>Cetacea</taxon>
        <taxon>Odontoceti</taxon>
        <taxon>Monodontidae</taxon>
        <taxon>Monodon</taxon>
    </lineage>
</organism>
<evidence type="ECO:0000313" key="1">
    <source>
        <dbReference type="EMBL" id="TKC47553.1"/>
    </source>
</evidence>
<dbReference type="PANTHER" id="PTHR31410">
    <property type="entry name" value="TRANSMEMBRANE PROTEIN 246"/>
    <property type="match status" value="1"/>
</dbReference>
<gene>
    <name evidence="1" type="ORF">EI555_007978</name>
</gene>
<proteinExistence type="predicted"/>
<dbReference type="AlphaFoldDB" id="A0A4U1FD23"/>
<dbReference type="InterPro" id="IPR029675">
    <property type="entry name" value="PGAP4"/>
</dbReference>
<accession>A0A4U1FD23</accession>